<name>A0ABW3M7X2_9PSEU</name>
<evidence type="ECO:0000313" key="3">
    <source>
        <dbReference type="Proteomes" id="UP001597045"/>
    </source>
</evidence>
<dbReference type="EMBL" id="JBHTIS010000480">
    <property type="protein sequence ID" value="MFD1045995.1"/>
    <property type="molecule type" value="Genomic_DNA"/>
</dbReference>
<gene>
    <name evidence="2" type="ORF">ACFQ1S_10685</name>
</gene>
<sequence>MIDESDPAVRAMKAQFDAITATHQQSVTDTAARYEQGEEKNRAYQEEVARKEQEMLAGPPPEPVKNPWLSRRTMPPRPRPDASDDGSETGYYSNTWMQ</sequence>
<comment type="caution">
    <text evidence="2">The sequence shown here is derived from an EMBL/GenBank/DDBJ whole genome shotgun (WGS) entry which is preliminary data.</text>
</comment>
<reference evidence="3" key="1">
    <citation type="journal article" date="2019" name="Int. J. Syst. Evol. Microbiol.">
        <title>The Global Catalogue of Microorganisms (GCM) 10K type strain sequencing project: providing services to taxonomists for standard genome sequencing and annotation.</title>
        <authorList>
            <consortium name="The Broad Institute Genomics Platform"/>
            <consortium name="The Broad Institute Genome Sequencing Center for Infectious Disease"/>
            <person name="Wu L."/>
            <person name="Ma J."/>
        </authorList>
    </citation>
    <scope>NUCLEOTIDE SEQUENCE [LARGE SCALE GENOMIC DNA]</scope>
    <source>
        <strain evidence="3">JCM 31486</strain>
    </source>
</reference>
<evidence type="ECO:0000313" key="2">
    <source>
        <dbReference type="EMBL" id="MFD1045995.1"/>
    </source>
</evidence>
<accession>A0ABW3M7X2</accession>
<evidence type="ECO:0000256" key="1">
    <source>
        <dbReference type="SAM" id="MobiDB-lite"/>
    </source>
</evidence>
<organism evidence="2 3">
    <name type="scientific">Kibdelosporangium lantanae</name>
    <dbReference type="NCBI Taxonomy" id="1497396"/>
    <lineage>
        <taxon>Bacteria</taxon>
        <taxon>Bacillati</taxon>
        <taxon>Actinomycetota</taxon>
        <taxon>Actinomycetes</taxon>
        <taxon>Pseudonocardiales</taxon>
        <taxon>Pseudonocardiaceae</taxon>
        <taxon>Kibdelosporangium</taxon>
    </lineage>
</organism>
<dbReference type="Proteomes" id="UP001597045">
    <property type="component" value="Unassembled WGS sequence"/>
</dbReference>
<protein>
    <submittedName>
        <fullName evidence="2">Uncharacterized protein</fullName>
    </submittedName>
</protein>
<proteinExistence type="predicted"/>
<feature type="region of interest" description="Disordered" evidence="1">
    <location>
        <begin position="51"/>
        <end position="98"/>
    </location>
</feature>
<keyword evidence="3" id="KW-1185">Reference proteome</keyword>